<feature type="transmembrane region" description="Helical" evidence="5">
    <location>
        <begin position="99"/>
        <end position="126"/>
    </location>
</feature>
<feature type="domain" description="Amino acid permease/ SLC12A" evidence="6">
    <location>
        <begin position="40"/>
        <end position="480"/>
    </location>
</feature>
<dbReference type="PANTHER" id="PTHR42770:SF16">
    <property type="entry name" value="AMINO ACID PERMEASE"/>
    <property type="match status" value="1"/>
</dbReference>
<dbReference type="GO" id="GO:0055085">
    <property type="term" value="P:transmembrane transport"/>
    <property type="evidence" value="ECO:0007669"/>
    <property type="project" value="InterPro"/>
</dbReference>
<protein>
    <submittedName>
        <fullName evidence="7">Putrescine importer PuuP</fullName>
    </submittedName>
</protein>
<dbReference type="PATRIC" id="fig|69370.6.peg.2685"/>
<dbReference type="Pfam" id="PF00324">
    <property type="entry name" value="AA_permease"/>
    <property type="match status" value="1"/>
</dbReference>
<organism evidence="7 8">
    <name type="scientific">Microbacterium trichothecenolyticum</name>
    <name type="common">Aureobacterium trichothecenolyticum</name>
    <dbReference type="NCBI Taxonomy" id="69370"/>
    <lineage>
        <taxon>Bacteria</taxon>
        <taxon>Bacillati</taxon>
        <taxon>Actinomycetota</taxon>
        <taxon>Actinomycetes</taxon>
        <taxon>Micrococcales</taxon>
        <taxon>Microbacteriaceae</taxon>
        <taxon>Microbacterium</taxon>
    </lineage>
</organism>
<feature type="transmembrane region" description="Helical" evidence="5">
    <location>
        <begin position="58"/>
        <end position="78"/>
    </location>
</feature>
<dbReference type="InterPro" id="IPR004841">
    <property type="entry name" value="AA-permease/SLC12A_dom"/>
</dbReference>
<evidence type="ECO:0000259" key="6">
    <source>
        <dbReference type="Pfam" id="PF00324"/>
    </source>
</evidence>
<gene>
    <name evidence="7" type="primary">puuP_4</name>
    <name evidence="7" type="ORF">RS82_02642</name>
</gene>
<feature type="transmembrane region" description="Helical" evidence="5">
    <location>
        <begin position="349"/>
        <end position="367"/>
    </location>
</feature>
<feature type="transmembrane region" description="Helical" evidence="5">
    <location>
        <begin position="138"/>
        <end position="156"/>
    </location>
</feature>
<sequence length="491" mass="50896">MTQLESKGVEASAKRTLTGSLGVTAIVFMVVAAASPLTVIGGAAPLGMLLGNGIGFPALYAISAVILLLFAVGLAAMTRHVPKPGAFFTYVGYGLGRSTGLASAWIAMLTYTTIQVSVYGYLGYILSVTVQSLGGPALPWWLMSLATIAVVGVLGYRHIDLSSKVLGVLLVAEVGIVLAMIVVVIASGGAEGLSLAPFEPANIAAGSPGVGLMFAIAAFIGFEATAIFRDEAKDPNRTIPRATYAAVIGIGIFYTLASWGLVMAWGPSSVLEVIAEDPGTFIIATMARYLGPFGEVAVNILLITAMFACVLSFHNVVTRYQHSMANAGVLPDKLGAVHAKHLSPHVSSLVQTVTAVVLIAVFAVLGLDPVLQVFTWFAGVATLAIAILMAVTSVAVIVYFARTKKDGRAWNTVIAPALGFVGLVLSAALIVAYFPIMVGDVDAGGNPVFGAVSWFLLGLVVVVPIIGYAQAAWIKNRRPAAYAKLTDSIAG</sequence>
<dbReference type="OrthoDB" id="137613at2"/>
<evidence type="ECO:0000256" key="2">
    <source>
        <dbReference type="ARBA" id="ARBA00022692"/>
    </source>
</evidence>
<comment type="subcellular location">
    <subcellularLocation>
        <location evidence="1">Membrane</location>
        <topology evidence="1">Multi-pass membrane protein</topology>
    </subcellularLocation>
</comment>
<dbReference type="InterPro" id="IPR050367">
    <property type="entry name" value="APC_superfamily"/>
</dbReference>
<accession>A0A0M2H9U8</accession>
<dbReference type="PANTHER" id="PTHR42770">
    <property type="entry name" value="AMINO ACID TRANSPORTER-RELATED"/>
    <property type="match status" value="1"/>
</dbReference>
<name>A0A0M2H9U8_MICTR</name>
<proteinExistence type="predicted"/>
<dbReference type="EMBL" id="JYJA01000037">
    <property type="protein sequence ID" value="KJL41414.1"/>
    <property type="molecule type" value="Genomic_DNA"/>
</dbReference>
<keyword evidence="3 5" id="KW-1133">Transmembrane helix</keyword>
<dbReference type="PIRSF" id="PIRSF006060">
    <property type="entry name" value="AA_transporter"/>
    <property type="match status" value="1"/>
</dbReference>
<comment type="caution">
    <text evidence="7">The sequence shown here is derived from an EMBL/GenBank/DDBJ whole genome shotgun (WGS) entry which is preliminary data.</text>
</comment>
<reference evidence="7 8" key="1">
    <citation type="submission" date="2015-02" db="EMBL/GenBank/DDBJ databases">
        <title>Draft genome sequences of ten Microbacterium spp. with emphasis on heavy metal contaminated environments.</title>
        <authorList>
            <person name="Corretto E."/>
        </authorList>
    </citation>
    <scope>NUCLEOTIDE SEQUENCE [LARGE SCALE GENOMIC DNA]</scope>
    <source>
        <strain evidence="7 8">DSM 8608</strain>
    </source>
</reference>
<evidence type="ECO:0000256" key="5">
    <source>
        <dbReference type="SAM" id="Phobius"/>
    </source>
</evidence>
<feature type="transmembrane region" description="Helical" evidence="5">
    <location>
        <begin position="242"/>
        <end position="262"/>
    </location>
</feature>
<evidence type="ECO:0000256" key="4">
    <source>
        <dbReference type="ARBA" id="ARBA00023136"/>
    </source>
</evidence>
<dbReference type="Gene3D" id="1.20.1740.10">
    <property type="entry name" value="Amino acid/polyamine transporter I"/>
    <property type="match status" value="1"/>
</dbReference>
<feature type="transmembrane region" description="Helical" evidence="5">
    <location>
        <begin position="373"/>
        <end position="401"/>
    </location>
</feature>
<feature type="transmembrane region" description="Helical" evidence="5">
    <location>
        <begin position="413"/>
        <end position="436"/>
    </location>
</feature>
<feature type="transmembrane region" description="Helical" evidence="5">
    <location>
        <begin position="168"/>
        <end position="190"/>
    </location>
</feature>
<evidence type="ECO:0000313" key="7">
    <source>
        <dbReference type="EMBL" id="KJL41414.1"/>
    </source>
</evidence>
<feature type="transmembrane region" description="Helical" evidence="5">
    <location>
        <begin position="210"/>
        <end position="230"/>
    </location>
</feature>
<feature type="transmembrane region" description="Helical" evidence="5">
    <location>
        <begin position="296"/>
        <end position="317"/>
    </location>
</feature>
<keyword evidence="2 5" id="KW-0812">Transmembrane</keyword>
<evidence type="ECO:0000313" key="8">
    <source>
        <dbReference type="Proteomes" id="UP000034098"/>
    </source>
</evidence>
<keyword evidence="4 5" id="KW-0472">Membrane</keyword>
<dbReference type="GO" id="GO:0016020">
    <property type="term" value="C:membrane"/>
    <property type="evidence" value="ECO:0007669"/>
    <property type="project" value="UniProtKB-SubCell"/>
</dbReference>
<keyword evidence="8" id="KW-1185">Reference proteome</keyword>
<evidence type="ECO:0000256" key="3">
    <source>
        <dbReference type="ARBA" id="ARBA00022989"/>
    </source>
</evidence>
<dbReference type="AlphaFoldDB" id="A0A0M2H9U8"/>
<evidence type="ECO:0000256" key="1">
    <source>
        <dbReference type="ARBA" id="ARBA00004141"/>
    </source>
</evidence>
<dbReference type="Proteomes" id="UP000034098">
    <property type="component" value="Unassembled WGS sequence"/>
</dbReference>
<dbReference type="RefSeq" id="WP_045300136.1">
    <property type="nucleotide sequence ID" value="NZ_JYJA01000037.1"/>
</dbReference>
<feature type="transmembrane region" description="Helical" evidence="5">
    <location>
        <begin position="21"/>
        <end position="46"/>
    </location>
</feature>
<feature type="transmembrane region" description="Helical" evidence="5">
    <location>
        <begin position="448"/>
        <end position="469"/>
    </location>
</feature>